<evidence type="ECO:0000256" key="1">
    <source>
        <dbReference type="ARBA" id="ARBA00022737"/>
    </source>
</evidence>
<feature type="repeat" description="ANK" evidence="3">
    <location>
        <begin position="819"/>
        <end position="851"/>
    </location>
</feature>
<evidence type="ECO:0000256" key="3">
    <source>
        <dbReference type="PROSITE-ProRule" id="PRU00023"/>
    </source>
</evidence>
<protein>
    <submittedName>
        <fullName evidence="5">Ankyrin repeats (3 copies) domain-containing protein</fullName>
    </submittedName>
</protein>
<keyword evidence="2 3" id="KW-0040">ANK repeat</keyword>
<feature type="domain" description="NACHT" evidence="4">
    <location>
        <begin position="34"/>
        <end position="191"/>
    </location>
</feature>
<dbReference type="Proteomes" id="UP001174694">
    <property type="component" value="Unassembled WGS sequence"/>
</dbReference>
<keyword evidence="1" id="KW-0677">Repeat</keyword>
<evidence type="ECO:0000259" key="4">
    <source>
        <dbReference type="PROSITE" id="PS50837"/>
    </source>
</evidence>
<keyword evidence="6" id="KW-1185">Reference proteome</keyword>
<feature type="repeat" description="ANK" evidence="3">
    <location>
        <begin position="489"/>
        <end position="521"/>
    </location>
</feature>
<feature type="repeat" description="ANK" evidence="3">
    <location>
        <begin position="621"/>
        <end position="653"/>
    </location>
</feature>
<dbReference type="SUPFAM" id="SSF48403">
    <property type="entry name" value="Ankyrin repeat"/>
    <property type="match status" value="2"/>
</dbReference>
<feature type="repeat" description="ANK" evidence="3">
    <location>
        <begin position="687"/>
        <end position="719"/>
    </location>
</feature>
<dbReference type="Pfam" id="PF13637">
    <property type="entry name" value="Ank_4"/>
    <property type="match status" value="2"/>
</dbReference>
<gene>
    <name evidence="5" type="ORF">NKR23_g1674</name>
</gene>
<accession>A0AA38S385</accession>
<dbReference type="Pfam" id="PF24883">
    <property type="entry name" value="NPHP3_N"/>
    <property type="match status" value="1"/>
</dbReference>
<dbReference type="EMBL" id="JANBVO010000003">
    <property type="protein sequence ID" value="KAJ9155435.1"/>
    <property type="molecule type" value="Genomic_DNA"/>
</dbReference>
<dbReference type="GO" id="GO:0005634">
    <property type="term" value="C:nucleus"/>
    <property type="evidence" value="ECO:0007669"/>
    <property type="project" value="TreeGrafter"/>
</dbReference>
<dbReference type="SMART" id="SM00248">
    <property type="entry name" value="ANK"/>
    <property type="match status" value="13"/>
</dbReference>
<dbReference type="PROSITE" id="PS50837">
    <property type="entry name" value="NACHT"/>
    <property type="match status" value="1"/>
</dbReference>
<dbReference type="InterPro" id="IPR027417">
    <property type="entry name" value="P-loop_NTPase"/>
</dbReference>
<feature type="repeat" description="ANK" evidence="3">
    <location>
        <begin position="555"/>
        <end position="587"/>
    </location>
</feature>
<evidence type="ECO:0000313" key="6">
    <source>
        <dbReference type="Proteomes" id="UP001174694"/>
    </source>
</evidence>
<organism evidence="5 6">
    <name type="scientific">Pleurostoma richardsiae</name>
    <dbReference type="NCBI Taxonomy" id="41990"/>
    <lineage>
        <taxon>Eukaryota</taxon>
        <taxon>Fungi</taxon>
        <taxon>Dikarya</taxon>
        <taxon>Ascomycota</taxon>
        <taxon>Pezizomycotina</taxon>
        <taxon>Sordariomycetes</taxon>
        <taxon>Sordariomycetidae</taxon>
        <taxon>Calosphaeriales</taxon>
        <taxon>Pleurostomataceae</taxon>
        <taxon>Pleurostoma</taxon>
    </lineage>
</organism>
<dbReference type="Gene3D" id="1.25.40.20">
    <property type="entry name" value="Ankyrin repeat-containing domain"/>
    <property type="match status" value="6"/>
</dbReference>
<dbReference type="InterPro" id="IPR050663">
    <property type="entry name" value="Ankyrin-SOCS_Box"/>
</dbReference>
<name>A0AA38S385_9PEZI</name>
<dbReference type="PANTHER" id="PTHR24193">
    <property type="entry name" value="ANKYRIN REPEAT PROTEIN"/>
    <property type="match status" value="1"/>
</dbReference>
<feature type="repeat" description="ANK" evidence="3">
    <location>
        <begin position="720"/>
        <end position="752"/>
    </location>
</feature>
<feature type="repeat" description="ANK" evidence="3">
    <location>
        <begin position="786"/>
        <end position="818"/>
    </location>
</feature>
<evidence type="ECO:0000313" key="5">
    <source>
        <dbReference type="EMBL" id="KAJ9155435.1"/>
    </source>
</evidence>
<dbReference type="InterPro" id="IPR036770">
    <property type="entry name" value="Ankyrin_rpt-contain_sf"/>
</dbReference>
<dbReference type="InterPro" id="IPR007111">
    <property type="entry name" value="NACHT_NTPase"/>
</dbReference>
<feature type="repeat" description="ANK" evidence="3">
    <location>
        <begin position="753"/>
        <end position="785"/>
    </location>
</feature>
<dbReference type="PROSITE" id="PS50088">
    <property type="entry name" value="ANK_REPEAT"/>
    <property type="match status" value="13"/>
</dbReference>
<proteinExistence type="predicted"/>
<feature type="repeat" description="ANK" evidence="3">
    <location>
        <begin position="588"/>
        <end position="620"/>
    </location>
</feature>
<feature type="repeat" description="ANK" evidence="3">
    <location>
        <begin position="654"/>
        <end position="686"/>
    </location>
</feature>
<dbReference type="Pfam" id="PF12796">
    <property type="entry name" value="Ank_2"/>
    <property type="match status" value="3"/>
</dbReference>
<dbReference type="InterPro" id="IPR002110">
    <property type="entry name" value="Ankyrin_rpt"/>
</dbReference>
<dbReference type="PROSITE" id="PS50297">
    <property type="entry name" value="ANK_REP_REGION"/>
    <property type="match status" value="13"/>
</dbReference>
<sequence length="909" mass="101198">MQDRSHAIDDAAPRTCDWLLQHRTYRNWATCDSGLLWIRGKPGSGKSTLLKHALKQRHAPGAGNDDLVISFFFHGRGNKLQRSPLGLFRSLLHQVLSQESVARPDLVSEFKRKRETIGEPGEKWQWQQEELRRFFESSLPRTLEVRPVWFFVDALDECGKDDAIKLFRWFKSRLQKSLPPYSQFHICVTCRHYPILDQDCEFIIRPEDENTKDISTYVQMQLSGSDELALSQIPVLISDHASGVFMWARLVVEQVLDLNNEGMGLEEIKKTVSLIPPELDELYHKLVQDMGKDPASLKLVQWICFATRPLSLAELRWAMAIDADYPQRSLQECESRGDYIRGDERLKRRLQTLSRGLAEITLPSKSASGNRTVQFIHQSVKDFFMEKGLLALHSSSVPTDPSTMAHFRLSRACIRYLAAEEIGRSIKQKRGDISTEFPFLHYATTSWVVHTKQCDTNVLQDDLLELFGWPANSLRVDQAATYVDSKDNKGRTPLSWAAMNGHEAVVERLLAKGAEVDSKDNEGQTPLLWAAENGYVAVVERLLAKGAEVDSKDNWGRTPLSQAAENGHEAVVERLLAKGAEVDSKDNGSWTPLLWAAENGYVAVVERLLAKGAEVDSKDNRGRTPLLQAAENGHEAVVERLLAKGAEVDSKDNGGWTPLLRAAENGHEAVVERLLAKGAEVDSKDNGSWTPLLRAAANGHEAVVERLLAKEAEVDSKDNRGRTSLLWAAINGHEAVVERLLAKGAEVDSKDNGGWTPLLWAAENEHVAVVERLLAKGAEVDSKDNEGWTPLLWAAMNGHEAVVERLLAKGAEVNSKDNEGRTPLLWAAKNGYVAVVERLLAKGAEVDSKDNEGWTPLLWAAMNGHEAVVERLLAKGAEVNSKDNEGRTPLLWAAANGHEAIVKLLQSVK</sequence>
<feature type="repeat" description="ANK" evidence="3">
    <location>
        <begin position="852"/>
        <end position="884"/>
    </location>
</feature>
<dbReference type="PANTHER" id="PTHR24193:SF121">
    <property type="entry name" value="ADA2A-CONTAINING COMPLEX COMPONENT 3, ISOFORM D"/>
    <property type="match status" value="1"/>
</dbReference>
<dbReference type="InterPro" id="IPR056884">
    <property type="entry name" value="NPHP3-like_N"/>
</dbReference>
<feature type="repeat" description="ANK" evidence="3">
    <location>
        <begin position="522"/>
        <end position="554"/>
    </location>
</feature>
<dbReference type="GO" id="GO:0000976">
    <property type="term" value="F:transcription cis-regulatory region binding"/>
    <property type="evidence" value="ECO:0007669"/>
    <property type="project" value="TreeGrafter"/>
</dbReference>
<dbReference type="PRINTS" id="PR01415">
    <property type="entry name" value="ANKYRIN"/>
</dbReference>
<reference evidence="5" key="1">
    <citation type="submission" date="2022-07" db="EMBL/GenBank/DDBJ databases">
        <title>Fungi with potential for degradation of polypropylene.</title>
        <authorList>
            <person name="Gostincar C."/>
        </authorList>
    </citation>
    <scope>NUCLEOTIDE SEQUENCE</scope>
    <source>
        <strain evidence="5">EXF-13308</strain>
    </source>
</reference>
<dbReference type="SUPFAM" id="SSF52540">
    <property type="entry name" value="P-loop containing nucleoside triphosphate hydrolases"/>
    <property type="match status" value="1"/>
</dbReference>
<dbReference type="AlphaFoldDB" id="A0AA38S385"/>
<feature type="repeat" description="ANK" evidence="3">
    <location>
        <begin position="885"/>
        <end position="909"/>
    </location>
</feature>
<dbReference type="Gene3D" id="3.40.50.300">
    <property type="entry name" value="P-loop containing nucleotide triphosphate hydrolases"/>
    <property type="match status" value="1"/>
</dbReference>
<dbReference type="Pfam" id="PF00023">
    <property type="entry name" value="Ank"/>
    <property type="match status" value="1"/>
</dbReference>
<comment type="caution">
    <text evidence="5">The sequence shown here is derived from an EMBL/GenBank/DDBJ whole genome shotgun (WGS) entry which is preliminary data.</text>
</comment>
<dbReference type="GO" id="GO:0045944">
    <property type="term" value="P:positive regulation of transcription by RNA polymerase II"/>
    <property type="evidence" value="ECO:0007669"/>
    <property type="project" value="TreeGrafter"/>
</dbReference>
<evidence type="ECO:0000256" key="2">
    <source>
        <dbReference type="ARBA" id="ARBA00023043"/>
    </source>
</evidence>